<keyword evidence="2 5" id="KW-0812">Transmembrane</keyword>
<dbReference type="FunFam" id="1.20.1250.20:FF:000532">
    <property type="entry name" value="SLC (SoLute Carrier) homolog"/>
    <property type="match status" value="1"/>
</dbReference>
<dbReference type="GO" id="GO:0022857">
    <property type="term" value="F:transmembrane transporter activity"/>
    <property type="evidence" value="ECO:0007669"/>
    <property type="project" value="InterPro"/>
</dbReference>
<evidence type="ECO:0000256" key="3">
    <source>
        <dbReference type="ARBA" id="ARBA00022989"/>
    </source>
</evidence>
<evidence type="ECO:0000256" key="4">
    <source>
        <dbReference type="ARBA" id="ARBA00023136"/>
    </source>
</evidence>
<dbReference type="Pfam" id="PF07690">
    <property type="entry name" value="MFS_1"/>
    <property type="match status" value="1"/>
</dbReference>
<feature type="transmembrane region" description="Helical" evidence="5">
    <location>
        <begin position="104"/>
        <end position="123"/>
    </location>
</feature>
<feature type="transmembrane region" description="Helical" evidence="5">
    <location>
        <begin position="169"/>
        <end position="190"/>
    </location>
</feature>
<feature type="transmembrane region" description="Helical" evidence="5">
    <location>
        <begin position="244"/>
        <end position="267"/>
    </location>
</feature>
<evidence type="ECO:0000256" key="5">
    <source>
        <dbReference type="SAM" id="Phobius"/>
    </source>
</evidence>
<protein>
    <submittedName>
        <fullName evidence="8">Sialin</fullName>
    </submittedName>
</protein>
<feature type="transmembrane region" description="Helical" evidence="5">
    <location>
        <begin position="301"/>
        <end position="320"/>
    </location>
</feature>
<name>A0A914S3B4_PAREQ</name>
<evidence type="ECO:0000256" key="2">
    <source>
        <dbReference type="ARBA" id="ARBA00022692"/>
    </source>
</evidence>
<keyword evidence="7" id="KW-1185">Reference proteome</keyword>
<accession>A0A914S3B4</accession>
<evidence type="ECO:0000256" key="6">
    <source>
        <dbReference type="SAM" id="SignalP"/>
    </source>
</evidence>
<dbReference type="GO" id="GO:0016020">
    <property type="term" value="C:membrane"/>
    <property type="evidence" value="ECO:0007669"/>
    <property type="project" value="UniProtKB-SubCell"/>
</dbReference>
<keyword evidence="4 5" id="KW-0472">Membrane</keyword>
<dbReference type="PANTHER" id="PTHR11662:SF314">
    <property type="entry name" value="MAJOR FACILITATOR SUPERFAMILY (MFS) PROFILE DOMAIN-CONTAINING PROTEIN"/>
    <property type="match status" value="1"/>
</dbReference>
<dbReference type="GO" id="GO:0006820">
    <property type="term" value="P:monoatomic anion transport"/>
    <property type="evidence" value="ECO:0007669"/>
    <property type="project" value="TreeGrafter"/>
</dbReference>
<dbReference type="Gene3D" id="1.20.1250.20">
    <property type="entry name" value="MFS general substrate transporter like domains"/>
    <property type="match status" value="1"/>
</dbReference>
<sequence>MFTALLLCACFIALSITTSNLAGTMVLITNAIEQFPKSEVSKDDETDPAHLARSLSDNVEVRPCYEQDPSLNWTSLQKGNLLILPVSGLFCSRMDHFGGWKPTFYISAGVGCIILIIWLIFAADKPSKHFCISKKENAYILRKISEEALGKRKQRNPVPWRALLTSKPFIVAVFALVCHEYPLVIMISLLPTYLGEVLGVPDAANGFLSALPLLSLWLSKTLSSSLSSYLSARRHGCCRLDRTPLVKLFNAIASTGLGISLAIVPFLSHENEVPYAIFVMCTANAFAGLHTPGVQTALLQIAPAYTGIITGIAFSAVAIAR</sequence>
<dbReference type="Proteomes" id="UP000887564">
    <property type="component" value="Unplaced"/>
</dbReference>
<evidence type="ECO:0000313" key="7">
    <source>
        <dbReference type="Proteomes" id="UP000887564"/>
    </source>
</evidence>
<dbReference type="WBParaSite" id="PEQ_0001328001-mRNA-1">
    <property type="protein sequence ID" value="PEQ_0001328001-mRNA-1"/>
    <property type="gene ID" value="PEQ_0001328001"/>
</dbReference>
<evidence type="ECO:0000256" key="1">
    <source>
        <dbReference type="ARBA" id="ARBA00004141"/>
    </source>
</evidence>
<keyword evidence="3 5" id="KW-1133">Transmembrane helix</keyword>
<feature type="chain" id="PRO_5037355562" evidence="6">
    <location>
        <begin position="23"/>
        <end position="321"/>
    </location>
</feature>
<dbReference type="InterPro" id="IPR011701">
    <property type="entry name" value="MFS"/>
</dbReference>
<keyword evidence="6" id="KW-0732">Signal</keyword>
<dbReference type="PANTHER" id="PTHR11662">
    <property type="entry name" value="SOLUTE CARRIER FAMILY 17"/>
    <property type="match status" value="1"/>
</dbReference>
<feature type="transmembrane region" description="Helical" evidence="5">
    <location>
        <begin position="210"/>
        <end position="232"/>
    </location>
</feature>
<feature type="signal peptide" evidence="6">
    <location>
        <begin position="1"/>
        <end position="22"/>
    </location>
</feature>
<reference evidence="8" key="1">
    <citation type="submission" date="2022-11" db="UniProtKB">
        <authorList>
            <consortium name="WormBaseParasite"/>
        </authorList>
    </citation>
    <scope>IDENTIFICATION</scope>
</reference>
<dbReference type="InterPro" id="IPR036259">
    <property type="entry name" value="MFS_trans_sf"/>
</dbReference>
<dbReference type="SUPFAM" id="SSF103473">
    <property type="entry name" value="MFS general substrate transporter"/>
    <property type="match status" value="1"/>
</dbReference>
<dbReference type="AlphaFoldDB" id="A0A914S3B4"/>
<comment type="subcellular location">
    <subcellularLocation>
        <location evidence="1">Membrane</location>
        <topology evidence="1">Multi-pass membrane protein</topology>
    </subcellularLocation>
</comment>
<dbReference type="InterPro" id="IPR050382">
    <property type="entry name" value="MFS_Na/Anion_cotransporter"/>
</dbReference>
<evidence type="ECO:0000313" key="8">
    <source>
        <dbReference type="WBParaSite" id="PEQ_0001328001-mRNA-1"/>
    </source>
</evidence>
<proteinExistence type="predicted"/>
<organism evidence="7 8">
    <name type="scientific">Parascaris equorum</name>
    <name type="common">Equine roundworm</name>
    <dbReference type="NCBI Taxonomy" id="6256"/>
    <lineage>
        <taxon>Eukaryota</taxon>
        <taxon>Metazoa</taxon>
        <taxon>Ecdysozoa</taxon>
        <taxon>Nematoda</taxon>
        <taxon>Chromadorea</taxon>
        <taxon>Rhabditida</taxon>
        <taxon>Spirurina</taxon>
        <taxon>Ascaridomorpha</taxon>
        <taxon>Ascaridoidea</taxon>
        <taxon>Ascarididae</taxon>
        <taxon>Parascaris</taxon>
    </lineage>
</organism>